<evidence type="ECO:0000313" key="9">
    <source>
        <dbReference type="EMBL" id="NFH61735.1"/>
    </source>
</evidence>
<keyword evidence="4 6" id="KW-1133">Transmembrane helix</keyword>
<organism evidence="9">
    <name type="scientific">Clostridium botulinum</name>
    <dbReference type="NCBI Taxonomy" id="1491"/>
    <lineage>
        <taxon>Bacteria</taxon>
        <taxon>Bacillati</taxon>
        <taxon>Bacillota</taxon>
        <taxon>Clostridia</taxon>
        <taxon>Eubacteriales</taxon>
        <taxon>Clostridiaceae</taxon>
        <taxon>Clostridium</taxon>
    </lineage>
</organism>
<accession>A0A6G4EEX6</accession>
<feature type="domain" description="MacB-like periplasmic core" evidence="8">
    <location>
        <begin position="19"/>
        <end position="186"/>
    </location>
</feature>
<dbReference type="RefSeq" id="WP_061318323.1">
    <property type="nucleotide sequence ID" value="NZ_CP013247.1"/>
</dbReference>
<evidence type="ECO:0000256" key="3">
    <source>
        <dbReference type="ARBA" id="ARBA00022692"/>
    </source>
</evidence>
<sequence>MLKIYLRELLINPLNNIFICLGLVISIYCLSIGTSFFYVQFNFYDDINNFWRENLSIQLEFKQDTNLEYIINKIDKLETKSGIVSPEYHIYLGERVYSLTGIYKYGNLNKVYPVIEGRYLTKEETKGNKKVALVGSNIKDLTYIKNNIRYMDIQGESFKVVGIIGRDTMSYWGTHVIVPMKSLPKETYRAKSKVIELCYYKNMLNEKGYFNDLKKQLNEKEVINVNLVNKKPSNIFTKVYDKDKPTYISLGFSIALSLVTILIFSTFWANDLKRNIVIKRILGASNFDIIKMLFFQISIVMSIAIIISVALNTLTLKLLETIFLTSVKINILNILIISIFALIIIILNLFWIYRNIFKFKISEDIK</sequence>
<evidence type="ECO:0000259" key="7">
    <source>
        <dbReference type="Pfam" id="PF02687"/>
    </source>
</evidence>
<evidence type="ECO:0000256" key="4">
    <source>
        <dbReference type="ARBA" id="ARBA00022989"/>
    </source>
</evidence>
<feature type="domain" description="ABC3 transporter permease C-terminal" evidence="7">
    <location>
        <begin position="249"/>
        <end position="359"/>
    </location>
</feature>
<dbReference type="InterPro" id="IPR025857">
    <property type="entry name" value="MacB_PCD"/>
</dbReference>
<evidence type="ECO:0000259" key="8">
    <source>
        <dbReference type="Pfam" id="PF12704"/>
    </source>
</evidence>
<dbReference type="Pfam" id="PF02687">
    <property type="entry name" value="FtsX"/>
    <property type="match status" value="1"/>
</dbReference>
<keyword evidence="5 6" id="KW-0472">Membrane</keyword>
<dbReference type="EMBL" id="SWRJ01000001">
    <property type="protein sequence ID" value="NFI20952.1"/>
    <property type="molecule type" value="Genomic_DNA"/>
</dbReference>
<protein>
    <submittedName>
        <fullName evidence="9">ABC transporter permease</fullName>
    </submittedName>
</protein>
<feature type="transmembrane region" description="Helical" evidence="6">
    <location>
        <begin position="16"/>
        <end position="39"/>
    </location>
</feature>
<feature type="transmembrane region" description="Helical" evidence="6">
    <location>
        <begin position="331"/>
        <end position="353"/>
    </location>
</feature>
<feature type="transmembrane region" description="Helical" evidence="6">
    <location>
        <begin position="247"/>
        <end position="268"/>
    </location>
</feature>
<dbReference type="EMBL" id="SWRL01000005">
    <property type="protein sequence ID" value="NFH61735.1"/>
    <property type="molecule type" value="Genomic_DNA"/>
</dbReference>
<evidence type="ECO:0000256" key="6">
    <source>
        <dbReference type="SAM" id="Phobius"/>
    </source>
</evidence>
<dbReference type="Proteomes" id="UP000482543">
    <property type="component" value="Unassembled WGS sequence"/>
</dbReference>
<dbReference type="AlphaFoldDB" id="A0A6G4EEX6"/>
<evidence type="ECO:0000256" key="1">
    <source>
        <dbReference type="ARBA" id="ARBA00004651"/>
    </source>
</evidence>
<reference evidence="9 11" key="1">
    <citation type="submission" date="2019-04" db="EMBL/GenBank/DDBJ databases">
        <title>Genome sequencing of Clostridium botulinum Groups I-IV and Clostridium butyricum.</title>
        <authorList>
            <person name="Brunt J."/>
            <person name="Van Vliet A.H.M."/>
            <person name="Stringer S.C."/>
            <person name="Carter A.T."/>
            <person name="Peck M.W."/>
        </authorList>
    </citation>
    <scope>NUCLEOTIDE SEQUENCE</scope>
    <source>
        <strain evidence="9">IFR 15/031</strain>
        <strain evidence="10 11">IFR 15/034</strain>
    </source>
</reference>
<evidence type="ECO:0000313" key="10">
    <source>
        <dbReference type="EMBL" id="NFI20952.1"/>
    </source>
</evidence>
<proteinExistence type="predicted"/>
<evidence type="ECO:0000313" key="11">
    <source>
        <dbReference type="Proteomes" id="UP000482543"/>
    </source>
</evidence>
<evidence type="ECO:0000256" key="2">
    <source>
        <dbReference type="ARBA" id="ARBA00022475"/>
    </source>
</evidence>
<feature type="transmembrane region" description="Helical" evidence="6">
    <location>
        <begin position="289"/>
        <end position="311"/>
    </location>
</feature>
<name>A0A6G4EEX6_CLOBO</name>
<dbReference type="GO" id="GO:0005886">
    <property type="term" value="C:plasma membrane"/>
    <property type="evidence" value="ECO:0007669"/>
    <property type="project" value="UniProtKB-SubCell"/>
</dbReference>
<keyword evidence="3 6" id="KW-0812">Transmembrane</keyword>
<keyword evidence="2" id="KW-1003">Cell membrane</keyword>
<gene>
    <name evidence="9" type="ORF">FC962_07455</name>
    <name evidence="10" type="ORF">FC964_06040</name>
</gene>
<evidence type="ECO:0000256" key="5">
    <source>
        <dbReference type="ARBA" id="ARBA00023136"/>
    </source>
</evidence>
<dbReference type="InterPro" id="IPR003838">
    <property type="entry name" value="ABC3_permease_C"/>
</dbReference>
<comment type="caution">
    <text evidence="9">The sequence shown here is derived from an EMBL/GenBank/DDBJ whole genome shotgun (WGS) entry which is preliminary data.</text>
</comment>
<dbReference type="Pfam" id="PF12704">
    <property type="entry name" value="MacB_PCD"/>
    <property type="match status" value="1"/>
</dbReference>
<comment type="subcellular location">
    <subcellularLocation>
        <location evidence="1">Cell membrane</location>
        <topology evidence="1">Multi-pass membrane protein</topology>
    </subcellularLocation>
</comment>